<dbReference type="PIRSF" id="PIRSF006076">
    <property type="entry name" value="OM_assembly_OMP85"/>
    <property type="match status" value="1"/>
</dbReference>
<organism evidence="10 11">
    <name type="scientific">Candidatus Desulfatibia profunda</name>
    <dbReference type="NCBI Taxonomy" id="2841695"/>
    <lineage>
        <taxon>Bacteria</taxon>
        <taxon>Pseudomonadati</taxon>
        <taxon>Thermodesulfobacteriota</taxon>
        <taxon>Desulfobacteria</taxon>
        <taxon>Desulfobacterales</taxon>
        <taxon>Desulfobacterales incertae sedis</taxon>
        <taxon>Candidatus Desulfatibia</taxon>
    </lineage>
</organism>
<dbReference type="NCBIfam" id="TIGR03303">
    <property type="entry name" value="OM_YaeT"/>
    <property type="match status" value="1"/>
</dbReference>
<keyword evidence="8" id="KW-1133">Transmembrane helix</keyword>
<evidence type="ECO:0000256" key="8">
    <source>
        <dbReference type="SAM" id="Phobius"/>
    </source>
</evidence>
<dbReference type="PROSITE" id="PS51779">
    <property type="entry name" value="POTRA"/>
    <property type="match status" value="1"/>
</dbReference>
<gene>
    <name evidence="10" type="primary">bamA</name>
    <name evidence="10" type="ORF">H8E23_05065</name>
</gene>
<evidence type="ECO:0000313" key="11">
    <source>
        <dbReference type="Proteomes" id="UP000603434"/>
    </source>
</evidence>
<protein>
    <recommendedName>
        <fullName evidence="7">Outer membrane protein assembly factor BamA</fullName>
    </recommendedName>
</protein>
<dbReference type="Pfam" id="PF07244">
    <property type="entry name" value="POTRA"/>
    <property type="match status" value="6"/>
</dbReference>
<keyword evidence="3 8" id="KW-0812">Transmembrane</keyword>
<dbReference type="AlphaFoldDB" id="A0A8J6NPT8"/>
<evidence type="ECO:0000313" key="10">
    <source>
        <dbReference type="EMBL" id="MBC8360746.1"/>
    </source>
</evidence>
<keyword evidence="5 8" id="KW-0472">Membrane</keyword>
<dbReference type="InterPro" id="IPR000184">
    <property type="entry name" value="Bac_surfAg_D15"/>
</dbReference>
<evidence type="ECO:0000256" key="1">
    <source>
        <dbReference type="ARBA" id="ARBA00004370"/>
    </source>
</evidence>
<dbReference type="Gene3D" id="2.40.160.50">
    <property type="entry name" value="membrane protein fhac: a member of the omp85/tpsb transporter family"/>
    <property type="match status" value="1"/>
</dbReference>
<keyword evidence="2" id="KW-1134">Transmembrane beta strand</keyword>
<dbReference type="Pfam" id="PF01103">
    <property type="entry name" value="Omp85"/>
    <property type="match status" value="1"/>
</dbReference>
<accession>A0A8J6NPT8</accession>
<evidence type="ECO:0000256" key="4">
    <source>
        <dbReference type="ARBA" id="ARBA00022737"/>
    </source>
</evidence>
<dbReference type="GO" id="GO:0009279">
    <property type="term" value="C:cell outer membrane"/>
    <property type="evidence" value="ECO:0007669"/>
    <property type="project" value="UniProtKB-UniRule"/>
</dbReference>
<evidence type="ECO:0000256" key="6">
    <source>
        <dbReference type="ARBA" id="ARBA00023237"/>
    </source>
</evidence>
<dbReference type="InterPro" id="IPR023707">
    <property type="entry name" value="OM_assembly_BamA"/>
</dbReference>
<sequence length="972" mass="109313">MKITTDSRRRTQTIFSADSRWSDGTGLAEKRMMCMQLKQIVQAGFCLGVLLAVFSGLTAFSPVHAGESAAALFSDNAPIVSEIFFEVRDDSFRRESLTSLARNLIFIKKGDRFSDARLQNSLEALKLVKTFSHIHVDTRQEPDGIVLLFRLTPYRLIKDIRIRGKYPLFERDVLNAITLYAGAPLVPEKLEQQEKLIAARYQDEGYIAPKVTVKARQDPADGNFVVDVNIDKGAFYIVENLDIKGNTAFADARLRWMMKTRTGSPFAWQSGRFFEKKLKEDIRRLIDFYRRRQYPEVVIEPATKKDPVTGSVSVVLTINEGPYYKIIFEGNHAFGTHQLKKDLVLFTEGNQNDLGLKKSLSKINTRYRNDGFLQARITIEEKKEDQDGRNLRVLRLIIAEGPRSIVDSIHIAANSALDEDNIKKQMLTRLPGFLEKGAFVPETLQEDLAAIKALYLKHGYMDTQVRAIENHNLDNHKVALNLDITENVQTLVDSVSITGLSAILKKEAEAALTLKTGEPFRTYMLQSDENALSALISEKGYPHVKVQSEVTIRPDRSKADIIYHVDQGPYVTMGQIFFSGNLRTHAKILCNEISLKPGEPFSLKRMLEAQRNIRSLAILNSVRFKAVGLKEKADNVDLVVDVEEKKSYYVESGLGYENEKGMFTQIRAGDRNLFGANKDAWTSGELSQIGYRGDIGLTEPKLLGTSFSATTDLFAEERAEFNQEFGTRSLGLTAGFSRKWLKYYTTGVSFRCEQREQFLKDDRISQNRSEFDPRTIFVTTPSIRYDTRDSFIRPRQGIFSALSVDISKGIKNSLDDFAKYNVDLRFFITPFDRLTLACIGRAGYLDPFGSAATIPEDQLFYLGGTSDVRGYDENMLRFDTGGNPVGGRSAVSGTLEVRFDLGPNYELAGFYDIGRLNKTLNATGSGGLRSSVGAGLRYITPIGPIGLLYGHKLDRREGESYGQFHFSIGYTF</sequence>
<dbReference type="PANTHER" id="PTHR12815">
    <property type="entry name" value="SORTING AND ASSEMBLY MACHINERY SAMM50 PROTEIN FAMILY MEMBER"/>
    <property type="match status" value="1"/>
</dbReference>
<evidence type="ECO:0000259" key="9">
    <source>
        <dbReference type="PROSITE" id="PS51779"/>
    </source>
</evidence>
<evidence type="ECO:0000256" key="5">
    <source>
        <dbReference type="ARBA" id="ARBA00023136"/>
    </source>
</evidence>
<reference evidence="10 11" key="1">
    <citation type="submission" date="2020-08" db="EMBL/GenBank/DDBJ databases">
        <title>Bridging the membrane lipid divide: bacteria of the FCB group superphylum have the potential to synthesize archaeal ether lipids.</title>
        <authorList>
            <person name="Villanueva L."/>
            <person name="Von Meijenfeldt F.A.B."/>
            <person name="Westbye A.B."/>
            <person name="Yadav S."/>
            <person name="Hopmans E.C."/>
            <person name="Dutilh B.E."/>
            <person name="Sinninghe Damste J.S."/>
        </authorList>
    </citation>
    <scope>NUCLEOTIDE SEQUENCE [LARGE SCALE GENOMIC DNA]</scope>
    <source>
        <strain evidence="10">NIOZ-UU30</strain>
    </source>
</reference>
<proteinExistence type="predicted"/>
<evidence type="ECO:0000256" key="2">
    <source>
        <dbReference type="ARBA" id="ARBA00022452"/>
    </source>
</evidence>
<evidence type="ECO:0000256" key="3">
    <source>
        <dbReference type="ARBA" id="ARBA00022692"/>
    </source>
</evidence>
<dbReference type="GO" id="GO:0071709">
    <property type="term" value="P:membrane assembly"/>
    <property type="evidence" value="ECO:0007669"/>
    <property type="project" value="InterPro"/>
</dbReference>
<dbReference type="InterPro" id="IPR010827">
    <property type="entry name" value="BamA/TamA_POTRA"/>
</dbReference>
<feature type="domain" description="POTRA" evidence="9">
    <location>
        <begin position="490"/>
        <end position="568"/>
    </location>
</feature>
<dbReference type="InterPro" id="IPR034746">
    <property type="entry name" value="POTRA"/>
</dbReference>
<feature type="transmembrane region" description="Helical" evidence="8">
    <location>
        <begin position="40"/>
        <end position="60"/>
    </location>
</feature>
<dbReference type="InterPro" id="IPR039910">
    <property type="entry name" value="D15-like"/>
</dbReference>
<comment type="subcellular location">
    <subcellularLocation>
        <location evidence="1">Membrane</location>
    </subcellularLocation>
</comment>
<dbReference type="PANTHER" id="PTHR12815:SF18">
    <property type="entry name" value="SORTING AND ASSEMBLY MACHINERY COMPONENT 50 HOMOLOG"/>
    <property type="match status" value="1"/>
</dbReference>
<dbReference type="Proteomes" id="UP000603434">
    <property type="component" value="Unassembled WGS sequence"/>
</dbReference>
<dbReference type="EMBL" id="JACNJH010000104">
    <property type="protein sequence ID" value="MBC8360746.1"/>
    <property type="molecule type" value="Genomic_DNA"/>
</dbReference>
<dbReference type="Gene3D" id="3.10.20.310">
    <property type="entry name" value="membrane protein fhac"/>
    <property type="match status" value="7"/>
</dbReference>
<comment type="caution">
    <text evidence="10">The sequence shown here is derived from an EMBL/GenBank/DDBJ whole genome shotgun (WGS) entry which is preliminary data.</text>
</comment>
<keyword evidence="4" id="KW-0677">Repeat</keyword>
<keyword evidence="6" id="KW-0998">Cell outer membrane</keyword>
<evidence type="ECO:0000256" key="7">
    <source>
        <dbReference type="NCBIfam" id="TIGR03303"/>
    </source>
</evidence>
<name>A0A8J6NPT8_9BACT</name>